<organism evidence="1 2">
    <name type="scientific">Fragilariopsis cylindrus CCMP1102</name>
    <dbReference type="NCBI Taxonomy" id="635003"/>
    <lineage>
        <taxon>Eukaryota</taxon>
        <taxon>Sar</taxon>
        <taxon>Stramenopiles</taxon>
        <taxon>Ochrophyta</taxon>
        <taxon>Bacillariophyta</taxon>
        <taxon>Bacillariophyceae</taxon>
        <taxon>Bacillariophycidae</taxon>
        <taxon>Bacillariales</taxon>
        <taxon>Bacillariaceae</taxon>
        <taxon>Fragilariopsis</taxon>
    </lineage>
</organism>
<dbReference type="AlphaFoldDB" id="A0A1E7FMG7"/>
<name>A0A1E7FMG7_9STRA</name>
<dbReference type="InParanoid" id="A0A1E7FMG7"/>
<dbReference type="KEGG" id="fcy:FRACYDRAFT_235419"/>
<dbReference type="Proteomes" id="UP000095751">
    <property type="component" value="Unassembled WGS sequence"/>
</dbReference>
<dbReference type="EMBL" id="KV784355">
    <property type="protein sequence ID" value="OEU19369.1"/>
    <property type="molecule type" value="Genomic_DNA"/>
</dbReference>
<protein>
    <submittedName>
        <fullName evidence="1">Uncharacterized protein</fullName>
    </submittedName>
</protein>
<accession>A0A1E7FMG7</accession>
<evidence type="ECO:0000313" key="1">
    <source>
        <dbReference type="EMBL" id="OEU19369.1"/>
    </source>
</evidence>
<reference evidence="1 2" key="1">
    <citation type="submission" date="2016-09" db="EMBL/GenBank/DDBJ databases">
        <title>Extensive genetic diversity and differential bi-allelic expression allows diatom success in the polar Southern Ocean.</title>
        <authorList>
            <consortium name="DOE Joint Genome Institute"/>
            <person name="Mock T."/>
            <person name="Otillar R.P."/>
            <person name="Strauss J."/>
            <person name="Dupont C."/>
            <person name="Frickenhaus S."/>
            <person name="Maumus F."/>
            <person name="Mcmullan M."/>
            <person name="Sanges R."/>
            <person name="Schmutz J."/>
            <person name="Toseland A."/>
            <person name="Valas R."/>
            <person name="Veluchamy A."/>
            <person name="Ward B.J."/>
            <person name="Allen A."/>
            <person name="Barry K."/>
            <person name="Falciatore A."/>
            <person name="Ferrante M."/>
            <person name="Fortunato A.E."/>
            <person name="Gloeckner G."/>
            <person name="Gruber A."/>
            <person name="Hipkin R."/>
            <person name="Janech M."/>
            <person name="Kroth P."/>
            <person name="Leese F."/>
            <person name="Lindquist E."/>
            <person name="Lyon B.R."/>
            <person name="Martin J."/>
            <person name="Mayer C."/>
            <person name="Parker M."/>
            <person name="Quesneville H."/>
            <person name="Raymond J."/>
            <person name="Uhlig C."/>
            <person name="Valentin K.U."/>
            <person name="Worden A.Z."/>
            <person name="Armbrust E.V."/>
            <person name="Bowler C."/>
            <person name="Green B."/>
            <person name="Moulton V."/>
            <person name="Van Oosterhout C."/>
            <person name="Grigoriev I."/>
        </authorList>
    </citation>
    <scope>NUCLEOTIDE SEQUENCE [LARGE SCALE GENOMIC DNA]</scope>
    <source>
        <strain evidence="1 2">CCMP1102</strain>
    </source>
</reference>
<sequence>MADKDEFSIDDHVMILGSEGMLCLNGADGTVYGKDEVRYSVVLWDGTCLNIAAKNLVLAPPRRGENRVTLLMINPSKKERSLEFHRYISEIYQTIRNKDGLHTSGLKTIGAFSSTMPCIKLVPDDYIMMMYAVMEYFKYFSGQHLLETELVLEWTILCMVLNRKPKKKYSKSQLKEMRQKIFAAHAGFLSLKLQKEKKIEEQIKKEEKVDEQMSRNYSFVQEIQDIIFDESLPEDLNSIRKILSDPVLTKGLKLEVVEDESDPNKHVTTFRFTDNGDDKECAASKTEVGDNDDDKECAEVATLTVELENSKSKSIPLKPNSSRVLEELTPWPSADKEYTAKMDPGTAKALGDNIDTTERDAFIKAVISRTVNGEVMSDAFISAVISRIDGSHRGVDVDRKRDMDE</sequence>
<gene>
    <name evidence="1" type="ORF">FRACYDRAFT_235419</name>
</gene>
<keyword evidence="2" id="KW-1185">Reference proteome</keyword>
<evidence type="ECO:0000313" key="2">
    <source>
        <dbReference type="Proteomes" id="UP000095751"/>
    </source>
</evidence>
<proteinExistence type="predicted"/>